<dbReference type="EMBL" id="PTQR01000106">
    <property type="protein sequence ID" value="TKX19903.1"/>
    <property type="molecule type" value="Genomic_DNA"/>
</dbReference>
<reference evidence="17 18" key="1">
    <citation type="submission" date="2018-02" db="EMBL/GenBank/DDBJ databases">
        <title>Draft genome sequences of Elsinoe sp., causing black scab on jojoba.</title>
        <authorList>
            <person name="Stodart B."/>
            <person name="Jeffress S."/>
            <person name="Ash G."/>
            <person name="Arun Chinnappa K."/>
        </authorList>
    </citation>
    <scope>NUCLEOTIDE SEQUENCE [LARGE SCALE GENOMIC DNA]</scope>
    <source>
        <strain evidence="17 18">Hillstone_2</strain>
    </source>
</reference>
<keyword evidence="10" id="KW-0408">Iron</keyword>
<dbReference type="Pfam" id="PF00172">
    <property type="entry name" value="Zn_clus"/>
    <property type="match status" value="1"/>
</dbReference>
<evidence type="ECO:0000256" key="11">
    <source>
        <dbReference type="ARBA" id="ARBA00023232"/>
    </source>
</evidence>
<evidence type="ECO:0000256" key="8">
    <source>
        <dbReference type="ARBA" id="ARBA00022964"/>
    </source>
</evidence>
<proteinExistence type="inferred from homology"/>
<dbReference type="PANTHER" id="PTHR11959">
    <property type="entry name" value="4-HYDROXYPHENYLPYRUVATE DIOXYGENASE"/>
    <property type="match status" value="1"/>
</dbReference>
<evidence type="ECO:0000256" key="5">
    <source>
        <dbReference type="ARBA" id="ARBA00022723"/>
    </source>
</evidence>
<dbReference type="Pfam" id="PF00903">
    <property type="entry name" value="Glyoxalase"/>
    <property type="match status" value="2"/>
</dbReference>
<evidence type="ECO:0000256" key="13">
    <source>
        <dbReference type="SAM" id="MobiDB-lite"/>
    </source>
</evidence>
<dbReference type="Proteomes" id="UP000308133">
    <property type="component" value="Unassembled WGS sequence"/>
</dbReference>
<feature type="domain" description="VOC" evidence="16">
    <location>
        <begin position="200"/>
        <end position="358"/>
    </location>
</feature>
<comment type="cofactor">
    <cofactor evidence="1">
        <name>Fe cation</name>
        <dbReference type="ChEBI" id="CHEBI:24875"/>
    </cofactor>
</comment>
<evidence type="ECO:0000256" key="4">
    <source>
        <dbReference type="ARBA" id="ARBA00013222"/>
    </source>
</evidence>
<protein>
    <recommendedName>
        <fullName evidence="4">4-hydroxyphenylpyruvate dioxygenase</fullName>
        <ecNumber evidence="4">1.13.11.27</ecNumber>
    </recommendedName>
</protein>
<name>A0A4U7AP52_9PEZI</name>
<dbReference type="EC" id="1.13.11.27" evidence="4"/>
<feature type="transmembrane region" description="Helical" evidence="14">
    <location>
        <begin position="949"/>
        <end position="966"/>
    </location>
</feature>
<keyword evidence="5" id="KW-0479">Metal-binding</keyword>
<dbReference type="Gene3D" id="4.10.240.10">
    <property type="entry name" value="Zn(2)-C6 fungal-type DNA-binding domain"/>
    <property type="match status" value="1"/>
</dbReference>
<evidence type="ECO:0000259" key="16">
    <source>
        <dbReference type="PROSITE" id="PS51819"/>
    </source>
</evidence>
<keyword evidence="14" id="KW-0812">Transmembrane</keyword>
<keyword evidence="7" id="KW-0828">Tyrosine catabolism</keyword>
<feature type="domain" description="VOC" evidence="16">
    <location>
        <begin position="25"/>
        <end position="169"/>
    </location>
</feature>
<feature type="region of interest" description="Disordered" evidence="13">
    <location>
        <begin position="1071"/>
        <end position="1098"/>
    </location>
</feature>
<dbReference type="GO" id="GO:0006572">
    <property type="term" value="P:L-tyrosine catabolic process"/>
    <property type="evidence" value="ECO:0007669"/>
    <property type="project" value="UniProtKB-KW"/>
</dbReference>
<keyword evidence="12" id="KW-0539">Nucleus</keyword>
<dbReference type="GO" id="GO:0000981">
    <property type="term" value="F:DNA-binding transcription factor activity, RNA polymerase II-specific"/>
    <property type="evidence" value="ECO:0007669"/>
    <property type="project" value="InterPro"/>
</dbReference>
<evidence type="ECO:0000256" key="9">
    <source>
        <dbReference type="ARBA" id="ARBA00023002"/>
    </source>
</evidence>
<evidence type="ECO:0000313" key="17">
    <source>
        <dbReference type="EMBL" id="TKX19903.1"/>
    </source>
</evidence>
<dbReference type="GO" id="GO:0006559">
    <property type="term" value="P:L-phenylalanine catabolic process"/>
    <property type="evidence" value="ECO:0007669"/>
    <property type="project" value="UniProtKB-UniPathway"/>
</dbReference>
<dbReference type="NCBIfam" id="TIGR01263">
    <property type="entry name" value="4HPPD"/>
    <property type="match status" value="1"/>
</dbReference>
<dbReference type="FunFam" id="3.10.180.10:FF:000020">
    <property type="entry name" value="4-hydroxyphenylpyruvate dioxygenase"/>
    <property type="match status" value="1"/>
</dbReference>
<evidence type="ECO:0000256" key="7">
    <source>
        <dbReference type="ARBA" id="ARBA00022878"/>
    </source>
</evidence>
<dbReference type="InterPro" id="IPR041735">
    <property type="entry name" value="4OHPhenylPyrv_dOase_C"/>
</dbReference>
<evidence type="ECO:0000256" key="6">
    <source>
        <dbReference type="ARBA" id="ARBA00022737"/>
    </source>
</evidence>
<comment type="caution">
    <text evidence="17">The sequence shown here is derived from an EMBL/GenBank/DDBJ whole genome shotgun (WGS) entry which is preliminary data.</text>
</comment>
<evidence type="ECO:0000313" key="18">
    <source>
        <dbReference type="Proteomes" id="UP000308133"/>
    </source>
</evidence>
<dbReference type="GO" id="GO:0003868">
    <property type="term" value="F:4-hydroxyphenylpyruvate dioxygenase activity"/>
    <property type="evidence" value="ECO:0007669"/>
    <property type="project" value="UniProtKB-EC"/>
</dbReference>
<dbReference type="PROSITE" id="PS50048">
    <property type="entry name" value="ZN2_CY6_FUNGAL_2"/>
    <property type="match status" value="1"/>
</dbReference>
<dbReference type="InterPro" id="IPR005956">
    <property type="entry name" value="4OHPhenylPyrv_dOase"/>
</dbReference>
<dbReference type="InterPro" id="IPR037523">
    <property type="entry name" value="VOC_core"/>
</dbReference>
<gene>
    <name evidence="17" type="ORF">C1H76_8101</name>
</gene>
<comment type="similarity">
    <text evidence="3">Belongs to the 4HPPD family.</text>
</comment>
<evidence type="ECO:0000256" key="2">
    <source>
        <dbReference type="ARBA" id="ARBA00005162"/>
    </source>
</evidence>
<feature type="compositionally biased region" description="Basic and acidic residues" evidence="13">
    <location>
        <begin position="494"/>
        <end position="504"/>
    </location>
</feature>
<dbReference type="InterPro" id="IPR004360">
    <property type="entry name" value="Glyas_Fos-R_dOase_dom"/>
</dbReference>
<dbReference type="SMART" id="SM00066">
    <property type="entry name" value="GAL4"/>
    <property type="match status" value="1"/>
</dbReference>
<keyword evidence="14" id="KW-1133">Transmembrane helix</keyword>
<evidence type="ECO:0000256" key="12">
    <source>
        <dbReference type="ARBA" id="ARBA00023242"/>
    </source>
</evidence>
<dbReference type="InterPro" id="IPR029068">
    <property type="entry name" value="Glyas_Bleomycin-R_OHBP_Dase"/>
</dbReference>
<evidence type="ECO:0000259" key="15">
    <source>
        <dbReference type="PROSITE" id="PS50048"/>
    </source>
</evidence>
<dbReference type="Gene3D" id="3.10.180.10">
    <property type="entry name" value="2,3-Dihydroxybiphenyl 1,2-Dioxygenase, domain 1"/>
    <property type="match status" value="2"/>
</dbReference>
<organism evidence="17 18">
    <name type="scientific">Elsinoe australis</name>
    <dbReference type="NCBI Taxonomy" id="40998"/>
    <lineage>
        <taxon>Eukaryota</taxon>
        <taxon>Fungi</taxon>
        <taxon>Dikarya</taxon>
        <taxon>Ascomycota</taxon>
        <taxon>Pezizomycotina</taxon>
        <taxon>Dothideomycetes</taxon>
        <taxon>Dothideomycetidae</taxon>
        <taxon>Myriangiales</taxon>
        <taxon>Elsinoaceae</taxon>
        <taxon>Elsinoe</taxon>
    </lineage>
</organism>
<dbReference type="CDD" id="cd08342">
    <property type="entry name" value="HPPD_N_like"/>
    <property type="match status" value="1"/>
</dbReference>
<dbReference type="SUPFAM" id="SSF54593">
    <property type="entry name" value="Glyoxalase/Bleomycin resistance protein/Dihydroxybiphenyl dioxygenase"/>
    <property type="match status" value="1"/>
</dbReference>
<dbReference type="GO" id="GO:0008270">
    <property type="term" value="F:zinc ion binding"/>
    <property type="evidence" value="ECO:0007669"/>
    <property type="project" value="InterPro"/>
</dbReference>
<dbReference type="UniPathway" id="UPA00139">
    <property type="reaction ID" value="UER00362"/>
</dbReference>
<dbReference type="InterPro" id="IPR001138">
    <property type="entry name" value="Zn2Cys6_DnaBD"/>
</dbReference>
<evidence type="ECO:0000256" key="14">
    <source>
        <dbReference type="SAM" id="Phobius"/>
    </source>
</evidence>
<dbReference type="PANTHER" id="PTHR11959:SF1">
    <property type="entry name" value="4-HYDROXYPHENYLPYRUVATE DIOXYGENASE"/>
    <property type="match status" value="1"/>
</dbReference>
<evidence type="ECO:0000256" key="1">
    <source>
        <dbReference type="ARBA" id="ARBA00001962"/>
    </source>
</evidence>
<keyword evidence="11" id="KW-0585">Phenylalanine catabolism</keyword>
<dbReference type="CDD" id="cd07250">
    <property type="entry name" value="HPPD_C_like"/>
    <property type="match status" value="1"/>
</dbReference>
<keyword evidence="9" id="KW-0560">Oxidoreductase</keyword>
<keyword evidence="14" id="KW-0472">Membrane</keyword>
<dbReference type="InterPro" id="IPR041736">
    <property type="entry name" value="4OHPhenylPyrv_dOase_N"/>
</dbReference>
<accession>A0A4U7AP52</accession>
<comment type="pathway">
    <text evidence="2">Amino-acid degradation; L-phenylalanine degradation; acetoacetate and fumarate from L-phenylalanine: step 3/6.</text>
</comment>
<dbReference type="PROSITE" id="PS00463">
    <property type="entry name" value="ZN2_CY6_FUNGAL_1"/>
    <property type="match status" value="1"/>
</dbReference>
<dbReference type="FunFam" id="3.10.180.10:FF:000001">
    <property type="entry name" value="4-hydroxyphenylpyruvate dioxygenase"/>
    <property type="match status" value="1"/>
</dbReference>
<keyword evidence="8" id="KW-0223">Dioxygenase</keyword>
<feature type="compositionally biased region" description="Low complexity" evidence="13">
    <location>
        <begin position="1081"/>
        <end position="1092"/>
    </location>
</feature>
<dbReference type="SUPFAM" id="SSF57701">
    <property type="entry name" value="Zn2/Cys6 DNA-binding domain"/>
    <property type="match status" value="1"/>
</dbReference>
<dbReference type="PROSITE" id="PS51819">
    <property type="entry name" value="VOC"/>
    <property type="match status" value="2"/>
</dbReference>
<evidence type="ECO:0000256" key="10">
    <source>
        <dbReference type="ARBA" id="ARBA00023004"/>
    </source>
</evidence>
<dbReference type="CDD" id="cd12148">
    <property type="entry name" value="fungal_TF_MHR"/>
    <property type="match status" value="1"/>
</dbReference>
<dbReference type="InterPro" id="IPR036864">
    <property type="entry name" value="Zn2-C6_fun-type_DNA-bd_sf"/>
</dbReference>
<dbReference type="AlphaFoldDB" id="A0A4U7AP52"/>
<evidence type="ECO:0000256" key="3">
    <source>
        <dbReference type="ARBA" id="ARBA00005877"/>
    </source>
</evidence>
<keyword evidence="6" id="KW-0677">Repeat</keyword>
<sequence>MAPIALSPQHSPEMHPQTDLSSYRGYDHVQWYVGNAKQAAAFYVTRMGFERVAYKGLETGSRAVASHVVRNGDVTFVLTSPLRGLQDLHKFSLEDQELVKAIHAHLEKHGDAVKDVAFEVDSVDNLYQAAVANGAKSIRQPTISKDKDGYVKAAVIQTYGDTTHTLIERSSYLGAFLPGFRPETSQDPANRYLPKISLEAIDHCVGNQDWDEMEDVCDYYEKALGFHRFWSVDDKDICTEYSALKSVVMSSPNEVVKMPINEPAKGKKQSQIEEYVDFYGGAGVQHIALRTDDIISAITNLRARGVEFIKVPETYYDSMQKRLRAAGLELNEDFETIKDLDILIDFDEGGYLLQLFTKHLMDRPTVFIEIIQRNNFSGFGAGNFKSLFEAIEREQELRDSGLAPTFSGFVFDFDDPFRPPAYVRSITGDGNCNIKWSLKPSIASLEVLKMACDRCRRMRIKCDDARPICNTCTKRRKQHECTYYGGGGRSRGRPSNDEVAERPPRPSISSPWDPSREPVPIRDSPPSGPVTSDEATPAGRVESLTNDRIERLVEAKVQQLLARSNPLPSTNHTAALDPPPRAIVETSIAASSVSKPPATSEELWGSYEGICRLQNDGQTKSELYAIYCQRLHCQPLPLFDKNQLRHALDTCPKHLFSALYLATCRYSSRPHYPYHHSKGLIKTLWNVVASTDTKGLDVVQVYCVLALTFIWIGDRTSAQISTSSAAIVFDEITTQSSRRPSNQEREDDVLRACQSILILKCMIGRTGSSFDQPRTLPARLMPRSGDTAHAGHGTSQPHDLGIVAYTVHLFSIFSRAISFVQSFGTETTTEHWRAQSTYNSIIQELLEFETTLAQGHRVRRLGLEQRSSSDLEHRRLYWAPWFMMQFLFHGIQALVNHPLMHLVDQRQDTAFRPPSFLQHTADQARLHAGWVVHLVKAAEDKSFELHDPFIAFIVATTATVFLFWLFDKDRVVANESLASFQTCFDYFSSKVDGESHLLSTRTRLEMLKQSSTAVADGRNPHPRPSAALEVLLPVFEYCKTGPVDRYLDGDRSVPLPVDTDFLTSPNAISAAATPNENHAPGNNQNGTDTNNTSHDADMVNGYDDFGNFNIFDTSDILNTTLLDGSLWPGQL</sequence>
<dbReference type="CDD" id="cd00067">
    <property type="entry name" value="GAL4"/>
    <property type="match status" value="1"/>
</dbReference>
<feature type="region of interest" description="Disordered" evidence="13">
    <location>
        <begin position="481"/>
        <end position="545"/>
    </location>
</feature>
<feature type="domain" description="Zn(2)-C6 fungal-type" evidence="15">
    <location>
        <begin position="451"/>
        <end position="483"/>
    </location>
</feature>